<dbReference type="EMBL" id="HG937693">
    <property type="protein sequence ID" value="CDP35146.1"/>
    <property type="molecule type" value="Genomic_DNA"/>
</dbReference>
<organism evidence="3">
    <name type="scientific">Blastobotrys adeninivorans</name>
    <name type="common">Yeast</name>
    <name type="synonym">Arxula adeninivorans</name>
    <dbReference type="NCBI Taxonomy" id="409370"/>
    <lineage>
        <taxon>Eukaryota</taxon>
        <taxon>Fungi</taxon>
        <taxon>Dikarya</taxon>
        <taxon>Ascomycota</taxon>
        <taxon>Saccharomycotina</taxon>
        <taxon>Dipodascomycetes</taxon>
        <taxon>Dipodascales</taxon>
        <taxon>Trichomonascaceae</taxon>
        <taxon>Blastobotrys</taxon>
    </lineage>
</organism>
<dbReference type="Gene3D" id="1.10.245.10">
    <property type="entry name" value="SWIB/MDM2 domain"/>
    <property type="match status" value="1"/>
</dbReference>
<feature type="compositionally biased region" description="Polar residues" evidence="1">
    <location>
        <begin position="80"/>
        <end position="89"/>
    </location>
</feature>
<feature type="region of interest" description="Disordered" evidence="1">
    <location>
        <begin position="117"/>
        <end position="157"/>
    </location>
</feature>
<dbReference type="PANTHER" id="PTHR13844">
    <property type="entry name" value="SWI/SNF-RELATED MATRIX-ASSOCIATED ACTIN-DEPENDENT REGULATOR OF CHROMATIN SUBFAMILY D"/>
    <property type="match status" value="1"/>
</dbReference>
<gene>
    <name evidence="3" type="ORF">GNLVRS02_ARAD1C28622g</name>
</gene>
<dbReference type="AlphaFoldDB" id="A0A060T7J5"/>
<sequence length="445" mass="50307">MRSGSRGMDHYHRKPTNRNLPEKISTVVPEAKLYSDLQDAERRLDATIARKKLDLQDALARSSTKSQLVRVFVSNTVTDQPWQGSSQVQDAPFDFENGPAPSWTLRVEGRVVDDANDNAATTTTNNNNNNNNDDNNNDGKEQSQGENQEKSGEEKADKYAGRRMFSSFFTAIIVELLYEDEADIPSEGAIVEWHEPVPGTAAAANASDFDCLEVRRKGDRNVKARIQLQPKEYPTKFRLSPQLASLLAIEEDTKAGVVVALWQYIRFHQLQDRDEKRLIKCDAPLRALFGGREALSFPQIMELLAPHLQQRPPITLEYEVRVDQTGVSLPAEAWDIMVEVPDPARQQLAQVLESWASSQGETADLDEQIALTVESLYASQLKRDFFDQLARDPASFTQRWVQSQARDLQVLLSDRKFSEEEARHSSFYTDELLGNTIQYFLSTGR</sequence>
<accession>A0A060T7J5</accession>
<name>A0A060T7J5_BLAAD</name>
<feature type="compositionally biased region" description="Basic and acidic residues" evidence="1">
    <location>
        <begin position="137"/>
        <end position="157"/>
    </location>
</feature>
<evidence type="ECO:0000259" key="2">
    <source>
        <dbReference type="PROSITE" id="PS51925"/>
    </source>
</evidence>
<dbReference type="SMART" id="SM00151">
    <property type="entry name" value="SWIB"/>
    <property type="match status" value="1"/>
</dbReference>
<dbReference type="Pfam" id="PF02201">
    <property type="entry name" value="SWIB"/>
    <property type="match status" value="1"/>
</dbReference>
<proteinExistence type="predicted"/>
<dbReference type="CDD" id="cd10568">
    <property type="entry name" value="SWIB_like"/>
    <property type="match status" value="1"/>
</dbReference>
<dbReference type="InterPro" id="IPR019835">
    <property type="entry name" value="SWIB_domain"/>
</dbReference>
<reference evidence="3" key="2">
    <citation type="submission" date="2014-06" db="EMBL/GenBank/DDBJ databases">
        <title>The complete genome of Blastobotrys (Arxula) adeninivorans LS3 - a yeast of biotechnological interest.</title>
        <authorList>
            <person name="Kunze G."/>
            <person name="Gaillardin C."/>
            <person name="Czernicka M."/>
            <person name="Durrens P."/>
            <person name="Martin T."/>
            <person name="Boer E."/>
            <person name="Gabaldon T."/>
            <person name="Cruz J."/>
            <person name="Talla E."/>
            <person name="Marck C."/>
            <person name="Goffeau A."/>
            <person name="Barbe V."/>
            <person name="Baret P."/>
            <person name="Baronian K."/>
            <person name="Beier S."/>
            <person name="Bleykasten C."/>
            <person name="Bode R."/>
            <person name="Casaregola S."/>
            <person name="Despons L."/>
            <person name="Fairhead C."/>
            <person name="Giersberg M."/>
            <person name="Gierski P."/>
            <person name="Hahnel U."/>
            <person name="Hartmann A."/>
            <person name="Jankowska D."/>
            <person name="Jubin C."/>
            <person name="Jung P."/>
            <person name="Lafontaine I."/>
            <person name="Leh-Louis V."/>
            <person name="Lemaire M."/>
            <person name="Marcet-Houben M."/>
            <person name="Mascher M."/>
            <person name="Morel G."/>
            <person name="Richard G.-F."/>
            <person name="Riechen J."/>
            <person name="Sacerdot C."/>
            <person name="Sarkar A."/>
            <person name="Savel G."/>
            <person name="Schacherer J."/>
            <person name="Sherman D."/>
            <person name="Straub M.-L."/>
            <person name="Stein N."/>
            <person name="Thierry A."/>
            <person name="Trautwein-Schult A."/>
            <person name="Westhof E."/>
            <person name="Worch S."/>
            <person name="Dujon B."/>
            <person name="Souciet J.-L."/>
            <person name="Wincker P."/>
            <person name="Scholz U."/>
            <person name="Neuveglise N."/>
        </authorList>
    </citation>
    <scope>NUCLEOTIDE SEQUENCE</scope>
    <source>
        <strain evidence="3">LS3</strain>
    </source>
</reference>
<feature type="region of interest" description="Disordered" evidence="1">
    <location>
        <begin position="1"/>
        <end position="23"/>
    </location>
</feature>
<dbReference type="InterPro" id="IPR003121">
    <property type="entry name" value="SWIB_MDM2_domain"/>
</dbReference>
<reference evidence="3" key="1">
    <citation type="submission" date="2014-02" db="EMBL/GenBank/DDBJ databases">
        <authorList>
            <person name="Genoscope - CEA"/>
        </authorList>
    </citation>
    <scope>NUCLEOTIDE SEQUENCE</scope>
    <source>
        <strain evidence="3">LS3</strain>
    </source>
</reference>
<evidence type="ECO:0000313" key="3">
    <source>
        <dbReference type="EMBL" id="CDP35146.1"/>
    </source>
</evidence>
<dbReference type="PROSITE" id="PS51925">
    <property type="entry name" value="SWIB_MDM2"/>
    <property type="match status" value="1"/>
</dbReference>
<protein>
    <submittedName>
        <fullName evidence="3">ARAD1C28622p</fullName>
    </submittedName>
</protein>
<feature type="region of interest" description="Disordered" evidence="1">
    <location>
        <begin position="80"/>
        <end position="100"/>
    </location>
</feature>
<dbReference type="InterPro" id="IPR036885">
    <property type="entry name" value="SWIB_MDM2_dom_sf"/>
</dbReference>
<dbReference type="PhylomeDB" id="A0A060T7J5"/>
<feature type="domain" description="DM2" evidence="2">
    <location>
        <begin position="232"/>
        <end position="310"/>
    </location>
</feature>
<feature type="compositionally biased region" description="Low complexity" evidence="1">
    <location>
        <begin position="117"/>
        <end position="134"/>
    </location>
</feature>
<dbReference type="SUPFAM" id="SSF47592">
    <property type="entry name" value="SWIB/MDM2 domain"/>
    <property type="match status" value="1"/>
</dbReference>
<evidence type="ECO:0000256" key="1">
    <source>
        <dbReference type="SAM" id="MobiDB-lite"/>
    </source>
</evidence>